<evidence type="ECO:0000256" key="12">
    <source>
        <dbReference type="ARBA" id="ARBA00023242"/>
    </source>
</evidence>
<accession>A0A1B6DW08</accession>
<organism evidence="18">
    <name type="scientific">Clastoptera arizonana</name>
    <name type="common">Arizona spittle bug</name>
    <dbReference type="NCBI Taxonomy" id="38151"/>
    <lineage>
        <taxon>Eukaryota</taxon>
        <taxon>Metazoa</taxon>
        <taxon>Ecdysozoa</taxon>
        <taxon>Arthropoda</taxon>
        <taxon>Hexapoda</taxon>
        <taxon>Insecta</taxon>
        <taxon>Pterygota</taxon>
        <taxon>Neoptera</taxon>
        <taxon>Paraneoptera</taxon>
        <taxon>Hemiptera</taxon>
        <taxon>Auchenorrhyncha</taxon>
        <taxon>Cercopoidea</taxon>
        <taxon>Clastopteridae</taxon>
        <taxon>Clastoptera</taxon>
    </lineage>
</organism>
<dbReference type="InterPro" id="IPR036866">
    <property type="entry name" value="RibonucZ/Hydroxyglut_hydro"/>
</dbReference>
<gene>
    <name evidence="18" type="ORF">g.9538</name>
</gene>
<dbReference type="PANTHER" id="PTHR23240">
    <property type="entry name" value="DNA CROSS-LINK REPAIR PROTEIN PSO2/SNM1-RELATED"/>
    <property type="match status" value="1"/>
</dbReference>
<dbReference type="GO" id="GO:0000781">
    <property type="term" value="C:chromosome, telomeric region"/>
    <property type="evidence" value="ECO:0007669"/>
    <property type="project" value="UniProtKB-SubCell"/>
</dbReference>
<evidence type="ECO:0000256" key="8">
    <source>
        <dbReference type="ARBA" id="ARBA00022763"/>
    </source>
</evidence>
<feature type="domain" description="DNA repair metallo-beta-lactamase" evidence="17">
    <location>
        <begin position="218"/>
        <end position="306"/>
    </location>
</feature>
<evidence type="ECO:0000256" key="5">
    <source>
        <dbReference type="ARBA" id="ARBA00012865"/>
    </source>
</evidence>
<feature type="region of interest" description="Disordered" evidence="16">
    <location>
        <begin position="431"/>
        <end position="466"/>
    </location>
</feature>
<dbReference type="AlphaFoldDB" id="A0A1B6DW08"/>
<dbReference type="GO" id="GO:0035312">
    <property type="term" value="F:5'-3' DNA exonuclease activity"/>
    <property type="evidence" value="ECO:0007669"/>
    <property type="project" value="TreeGrafter"/>
</dbReference>
<evidence type="ECO:0000256" key="15">
    <source>
        <dbReference type="ARBA" id="ARBA00042738"/>
    </source>
</evidence>
<comment type="similarity">
    <text evidence="4">Belongs to the DNA repair metallo-beta-lactamase (DRMBL) family.</text>
</comment>
<evidence type="ECO:0000256" key="14">
    <source>
        <dbReference type="ARBA" id="ARBA00041693"/>
    </source>
</evidence>
<evidence type="ECO:0000256" key="16">
    <source>
        <dbReference type="SAM" id="MobiDB-lite"/>
    </source>
</evidence>
<evidence type="ECO:0000256" key="6">
    <source>
        <dbReference type="ARBA" id="ARBA00022454"/>
    </source>
</evidence>
<keyword evidence="6" id="KW-0158">Chromosome</keyword>
<dbReference type="EC" id="3.5.2.6" evidence="5"/>
<protein>
    <recommendedName>
        <fullName evidence="13">5' exonuclease Apollo</fullName>
        <ecNumber evidence="5">3.5.2.6</ecNumber>
    </recommendedName>
    <alternativeName>
        <fullName evidence="14">DNA cross-link repair 1B protein</fullName>
    </alternativeName>
    <alternativeName>
        <fullName evidence="15">SNM1 homolog B</fullName>
    </alternativeName>
</protein>
<dbReference type="EMBL" id="GEDC01007445">
    <property type="protein sequence ID" value="JAS29853.1"/>
    <property type="molecule type" value="Transcribed_RNA"/>
</dbReference>
<dbReference type="GO" id="GO:0000723">
    <property type="term" value="P:telomere maintenance"/>
    <property type="evidence" value="ECO:0007669"/>
    <property type="project" value="TreeGrafter"/>
</dbReference>
<dbReference type="InterPro" id="IPR011084">
    <property type="entry name" value="DRMBL"/>
</dbReference>
<keyword evidence="11" id="KW-0234">DNA repair</keyword>
<evidence type="ECO:0000256" key="13">
    <source>
        <dbReference type="ARBA" id="ARBA00039555"/>
    </source>
</evidence>
<evidence type="ECO:0000313" key="18">
    <source>
        <dbReference type="EMBL" id="JAS29853.1"/>
    </source>
</evidence>
<dbReference type="GO" id="GO:0008800">
    <property type="term" value="F:beta-lactamase activity"/>
    <property type="evidence" value="ECO:0007669"/>
    <property type="project" value="UniProtKB-EC"/>
</dbReference>
<feature type="compositionally biased region" description="Polar residues" evidence="16">
    <location>
        <begin position="450"/>
        <end position="459"/>
    </location>
</feature>
<proteinExistence type="inferred from homology"/>
<name>A0A1B6DW08_9HEMI</name>
<reference evidence="18" key="1">
    <citation type="submission" date="2015-12" db="EMBL/GenBank/DDBJ databases">
        <title>De novo transcriptome assembly of four potential Pierce s Disease insect vectors from Arizona vineyards.</title>
        <authorList>
            <person name="Tassone E.E."/>
        </authorList>
    </citation>
    <scope>NUCLEOTIDE SEQUENCE</scope>
</reference>
<comment type="catalytic activity">
    <reaction evidence="1">
        <text>a beta-lactam + H2O = a substituted beta-amino acid</text>
        <dbReference type="Rhea" id="RHEA:20401"/>
        <dbReference type="ChEBI" id="CHEBI:15377"/>
        <dbReference type="ChEBI" id="CHEBI:35627"/>
        <dbReference type="ChEBI" id="CHEBI:140347"/>
        <dbReference type="EC" id="3.5.2.6"/>
    </reaction>
</comment>
<keyword evidence="8" id="KW-0227">DNA damage</keyword>
<sequence length="624" mass="70845">MPGHILAGTTIAVDYWTQNSSKINFRFLTHVHPDCIEGLTEVCNDYIYTSPFNAWFLRRKLKINKKYIIPLSLNEVHEIEDKNSNTTFSVALIDSNHCFGSVMYLFQGVFGCILYTGHFRFKEDMLENEILKSISDNSPDVLTIYLDNTYDNLDFNFKSKEDILDDILCLIRSVNDKVLIVMHDLEYDYILEKIARDLGELVHVTKVPIYIGIPSVSSKSFTCHERQSRIYAVNIHKLNIQHIVEKQKAEGPMLTLILSVAHYTNPDMLPIESGQFGIHILPYSNHSSHVELHKFVSFLNPHFIIPVNKAKVKHTSHKLSTLTPVNFTGTTSKKALKFNHHDSSKFTFNQSVSDNFNSCNEIIPTLGTCGNILEENMQPSLEADVLKDTEYTNNFMFEYGSEIDSETSTYKCNADQGQNTESLDKCLSKKSEDYESSNDPYIESDKESETNTSKSTYSSEFDEDNVKERNLTSSKLCLEKNIFENSETTHTIQNGQPHSVKKQGCLNKHNLYEVEQEISGGICLKDLHAAAKKSKIKILISTNEKGEYLYGMKACNENTPAVLKAILSSNLNNANSSETLDSKVKSTLDSSFNLQKTFNDPDYVKMLQFWNDFDCEVLSSSLTS</sequence>
<dbReference type="GO" id="GO:0003684">
    <property type="term" value="F:damaged DNA binding"/>
    <property type="evidence" value="ECO:0007669"/>
    <property type="project" value="TreeGrafter"/>
</dbReference>
<dbReference type="GO" id="GO:0005634">
    <property type="term" value="C:nucleus"/>
    <property type="evidence" value="ECO:0007669"/>
    <property type="project" value="UniProtKB-SubCell"/>
</dbReference>
<evidence type="ECO:0000256" key="2">
    <source>
        <dbReference type="ARBA" id="ARBA00004123"/>
    </source>
</evidence>
<keyword evidence="12" id="KW-0539">Nucleus</keyword>
<evidence type="ECO:0000256" key="10">
    <source>
        <dbReference type="ARBA" id="ARBA00022895"/>
    </source>
</evidence>
<dbReference type="Gene3D" id="3.40.50.12650">
    <property type="match status" value="1"/>
</dbReference>
<evidence type="ECO:0000256" key="9">
    <source>
        <dbReference type="ARBA" id="ARBA00022801"/>
    </source>
</evidence>
<evidence type="ECO:0000256" key="3">
    <source>
        <dbReference type="ARBA" id="ARBA00004574"/>
    </source>
</evidence>
<dbReference type="GO" id="GO:0036297">
    <property type="term" value="P:interstrand cross-link repair"/>
    <property type="evidence" value="ECO:0007669"/>
    <property type="project" value="TreeGrafter"/>
</dbReference>
<evidence type="ECO:0000256" key="11">
    <source>
        <dbReference type="ARBA" id="ARBA00023204"/>
    </source>
</evidence>
<keyword evidence="9" id="KW-0378">Hydrolase</keyword>
<dbReference type="SUPFAM" id="SSF56281">
    <property type="entry name" value="Metallo-hydrolase/oxidoreductase"/>
    <property type="match status" value="1"/>
</dbReference>
<dbReference type="Pfam" id="PF07522">
    <property type="entry name" value="DRMBL"/>
    <property type="match status" value="1"/>
</dbReference>
<comment type="subcellular location">
    <subcellularLocation>
        <location evidence="3">Chromosome</location>
        <location evidence="3">Telomere</location>
    </subcellularLocation>
    <subcellularLocation>
        <location evidence="2">Nucleus</location>
    </subcellularLocation>
</comment>
<dbReference type="GO" id="GO:0006303">
    <property type="term" value="P:double-strand break repair via nonhomologous end joining"/>
    <property type="evidence" value="ECO:0007669"/>
    <property type="project" value="TreeGrafter"/>
</dbReference>
<dbReference type="Gene3D" id="3.60.15.10">
    <property type="entry name" value="Ribonuclease Z/Hydroxyacylglutathione hydrolase-like"/>
    <property type="match status" value="1"/>
</dbReference>
<keyword evidence="10" id="KW-0779">Telomere</keyword>
<evidence type="ECO:0000256" key="1">
    <source>
        <dbReference type="ARBA" id="ARBA00001526"/>
    </source>
</evidence>
<evidence type="ECO:0000256" key="7">
    <source>
        <dbReference type="ARBA" id="ARBA00022722"/>
    </source>
</evidence>
<evidence type="ECO:0000259" key="17">
    <source>
        <dbReference type="Pfam" id="PF07522"/>
    </source>
</evidence>
<dbReference type="PANTHER" id="PTHR23240:SF26">
    <property type="entry name" value="5' EXONUCLEASE APOLLO"/>
    <property type="match status" value="1"/>
</dbReference>
<evidence type="ECO:0000256" key="4">
    <source>
        <dbReference type="ARBA" id="ARBA00010304"/>
    </source>
</evidence>
<keyword evidence="7" id="KW-0540">Nuclease</keyword>